<evidence type="ECO:0000256" key="1">
    <source>
        <dbReference type="ARBA" id="ARBA00004377"/>
    </source>
</evidence>
<dbReference type="PRINTS" id="PR01490">
    <property type="entry name" value="RTXTOXIND"/>
</dbReference>
<evidence type="ECO:0000259" key="11">
    <source>
        <dbReference type="Pfam" id="PF25994"/>
    </source>
</evidence>
<evidence type="ECO:0000256" key="7">
    <source>
        <dbReference type="ARBA" id="ARBA00022989"/>
    </source>
</evidence>
<dbReference type="Gene3D" id="2.40.50.100">
    <property type="match status" value="1"/>
</dbReference>
<evidence type="ECO:0000256" key="8">
    <source>
        <dbReference type="ARBA" id="ARBA00023136"/>
    </source>
</evidence>
<accession>A0ABP8I0D0</accession>
<dbReference type="InterPro" id="IPR010129">
    <property type="entry name" value="T1SS_HlyD"/>
</dbReference>
<evidence type="ECO:0000256" key="9">
    <source>
        <dbReference type="RuleBase" id="RU365093"/>
    </source>
</evidence>
<sequence>MTTNDDARGDEPGRSGHSPMRGFASVEAAFIEPRRAAMLKNRARDPGTRAVRLLTWAVAIFVLLVLAWAAMFHIEEITRGQGKLIPAGRVQAVQNQDGGVLSAIHVHEGANVKAGQVLAEFDSKSLEADFAEPRRRWLQGLAAIARIEGELEARPPVFPPPLDEEPQIRADERAGWATNRAEIEATLASFDEAGRQKAEQLERVRKELALRRNEADLLEKELAILRPLVPAVIAETEVLRKERELLNVRSAVVQQEHGLVEQVSAVAQNRADRAKALGDYRARLQRELADRRAEVDINAPKSVARADRVSRSRVVAPIDGVVKMVYFRHPGQVVPPGGVVLDIVPSRDELQIEARILPGDVGFLRKGQQVRVKVSTFDFAVYGALDGQVREISADSVQEKDGKEFYVVQIALQGDLKDKSGKPLPLVPGMQVNVDIVTGSRTVLTYLFKPIVRGLNQSFTER</sequence>
<name>A0ABP8I0D0_9BURK</name>
<evidence type="ECO:0000256" key="6">
    <source>
        <dbReference type="ARBA" id="ARBA00022692"/>
    </source>
</evidence>
<dbReference type="InterPro" id="IPR006144">
    <property type="entry name" value="Secretion_HlyD_CS"/>
</dbReference>
<feature type="domain" description="AprE-like long alpha-helical hairpin" evidence="11">
    <location>
        <begin position="127"/>
        <end position="305"/>
    </location>
</feature>
<feature type="compositionally biased region" description="Basic and acidic residues" evidence="10">
    <location>
        <begin position="1"/>
        <end position="14"/>
    </location>
</feature>
<evidence type="ECO:0000256" key="5">
    <source>
        <dbReference type="ARBA" id="ARBA00022519"/>
    </source>
</evidence>
<keyword evidence="8 9" id="KW-0472">Membrane</keyword>
<dbReference type="PANTHER" id="PTHR30386:SF26">
    <property type="entry name" value="TRANSPORT PROTEIN COMB"/>
    <property type="match status" value="1"/>
</dbReference>
<reference evidence="14" key="1">
    <citation type="journal article" date="2019" name="Int. J. Syst. Evol. Microbiol.">
        <title>The Global Catalogue of Microorganisms (GCM) 10K type strain sequencing project: providing services to taxonomists for standard genome sequencing and annotation.</title>
        <authorList>
            <consortium name="The Broad Institute Genomics Platform"/>
            <consortium name="The Broad Institute Genome Sequencing Center for Infectious Disease"/>
            <person name="Wu L."/>
            <person name="Ma J."/>
        </authorList>
    </citation>
    <scope>NUCLEOTIDE SEQUENCE [LARGE SCALE GENOMIC DNA]</scope>
    <source>
        <strain evidence="14">JCM 17804</strain>
    </source>
</reference>
<protein>
    <recommendedName>
        <fullName evidence="9">Membrane fusion protein (MFP) family protein</fullName>
    </recommendedName>
</protein>
<dbReference type="NCBIfam" id="TIGR01843">
    <property type="entry name" value="type_I_hlyD"/>
    <property type="match status" value="1"/>
</dbReference>
<feature type="transmembrane region" description="Helical" evidence="9">
    <location>
        <begin position="50"/>
        <end position="71"/>
    </location>
</feature>
<dbReference type="Pfam" id="PF25994">
    <property type="entry name" value="HH_AprE"/>
    <property type="match status" value="1"/>
</dbReference>
<dbReference type="InterPro" id="IPR050739">
    <property type="entry name" value="MFP"/>
</dbReference>
<evidence type="ECO:0000313" key="13">
    <source>
        <dbReference type="EMBL" id="GAA4348757.1"/>
    </source>
</evidence>
<dbReference type="SUPFAM" id="SSF111369">
    <property type="entry name" value="HlyD-like secretion proteins"/>
    <property type="match status" value="2"/>
</dbReference>
<dbReference type="PROSITE" id="PS00543">
    <property type="entry name" value="HLYD_FAMILY"/>
    <property type="match status" value="1"/>
</dbReference>
<comment type="caution">
    <text evidence="13">The sequence shown here is derived from an EMBL/GenBank/DDBJ whole genome shotgun (WGS) entry which is preliminary data.</text>
</comment>
<evidence type="ECO:0000256" key="4">
    <source>
        <dbReference type="ARBA" id="ARBA00022475"/>
    </source>
</evidence>
<keyword evidence="6 9" id="KW-0812">Transmembrane</keyword>
<keyword evidence="4 9" id="KW-1003">Cell membrane</keyword>
<dbReference type="Gene3D" id="2.40.30.170">
    <property type="match status" value="1"/>
</dbReference>
<evidence type="ECO:0000259" key="12">
    <source>
        <dbReference type="Pfam" id="PF26002"/>
    </source>
</evidence>
<feature type="region of interest" description="Disordered" evidence="10">
    <location>
        <begin position="1"/>
        <end position="20"/>
    </location>
</feature>
<comment type="subcellular location">
    <subcellularLocation>
        <location evidence="1 9">Cell inner membrane</location>
        <topology evidence="1 9">Single-pass membrane protein</topology>
    </subcellularLocation>
</comment>
<evidence type="ECO:0000256" key="3">
    <source>
        <dbReference type="ARBA" id="ARBA00022448"/>
    </source>
</evidence>
<dbReference type="RefSeq" id="WP_345539488.1">
    <property type="nucleotide sequence ID" value="NZ_BAABGJ010000057.1"/>
</dbReference>
<dbReference type="PANTHER" id="PTHR30386">
    <property type="entry name" value="MEMBRANE FUSION SUBUNIT OF EMRAB-TOLC MULTIDRUG EFFLUX PUMP"/>
    <property type="match status" value="1"/>
</dbReference>
<dbReference type="Pfam" id="PF26002">
    <property type="entry name" value="Beta-barrel_AprE"/>
    <property type="match status" value="1"/>
</dbReference>
<dbReference type="InterPro" id="IPR058781">
    <property type="entry name" value="HH_AprE-like"/>
</dbReference>
<evidence type="ECO:0000256" key="2">
    <source>
        <dbReference type="ARBA" id="ARBA00009477"/>
    </source>
</evidence>
<dbReference type="EMBL" id="BAABGJ010000057">
    <property type="protein sequence ID" value="GAA4348757.1"/>
    <property type="molecule type" value="Genomic_DNA"/>
</dbReference>
<dbReference type="InterPro" id="IPR058982">
    <property type="entry name" value="Beta-barrel_AprE"/>
</dbReference>
<keyword evidence="7 9" id="KW-1133">Transmembrane helix</keyword>
<evidence type="ECO:0000313" key="14">
    <source>
        <dbReference type="Proteomes" id="UP001500975"/>
    </source>
</evidence>
<feature type="domain" description="AprE-like beta-barrel" evidence="12">
    <location>
        <begin position="350"/>
        <end position="439"/>
    </location>
</feature>
<keyword evidence="3 9" id="KW-0813">Transport</keyword>
<evidence type="ECO:0000256" key="10">
    <source>
        <dbReference type="SAM" id="MobiDB-lite"/>
    </source>
</evidence>
<dbReference type="Gene3D" id="1.10.287.470">
    <property type="entry name" value="Helix hairpin bin"/>
    <property type="match status" value="1"/>
</dbReference>
<organism evidence="13 14">
    <name type="scientific">Variovorax defluvii</name>
    <dbReference type="NCBI Taxonomy" id="913761"/>
    <lineage>
        <taxon>Bacteria</taxon>
        <taxon>Pseudomonadati</taxon>
        <taxon>Pseudomonadota</taxon>
        <taxon>Betaproteobacteria</taxon>
        <taxon>Burkholderiales</taxon>
        <taxon>Comamonadaceae</taxon>
        <taxon>Variovorax</taxon>
    </lineage>
</organism>
<gene>
    <name evidence="13" type="ORF">GCM10023165_34890</name>
</gene>
<comment type="similarity">
    <text evidence="2 9">Belongs to the membrane fusion protein (MFP) (TC 8.A.1) family.</text>
</comment>
<keyword evidence="5 9" id="KW-0997">Cell inner membrane</keyword>
<keyword evidence="14" id="KW-1185">Reference proteome</keyword>
<proteinExistence type="inferred from homology"/>
<dbReference type="Proteomes" id="UP001500975">
    <property type="component" value="Unassembled WGS sequence"/>
</dbReference>